<evidence type="ECO:0000313" key="2">
    <source>
        <dbReference type="EMBL" id="MBC3797357.1"/>
    </source>
</evidence>
<dbReference type="RefSeq" id="WP_148606039.1">
    <property type="nucleotide sequence ID" value="NZ_RXYB01000030.1"/>
</dbReference>
<dbReference type="Proteomes" id="UP000653358">
    <property type="component" value="Unassembled WGS sequence"/>
</dbReference>
<comment type="caution">
    <text evidence="2">The sequence shown here is derived from an EMBL/GenBank/DDBJ whole genome shotgun (WGS) entry which is preliminary data.</text>
</comment>
<gene>
    <name evidence="2" type="ORF">GH807_09875</name>
</gene>
<name>A0ABR6WLG3_9FIRM</name>
<feature type="transmembrane region" description="Helical" evidence="1">
    <location>
        <begin position="7"/>
        <end position="29"/>
    </location>
</feature>
<evidence type="ECO:0000313" key="3">
    <source>
        <dbReference type="Proteomes" id="UP000653358"/>
    </source>
</evidence>
<protein>
    <recommendedName>
        <fullName evidence="4">DUF2273 domain-containing protein</fullName>
    </recommendedName>
</protein>
<evidence type="ECO:0000256" key="1">
    <source>
        <dbReference type="SAM" id="Phobius"/>
    </source>
</evidence>
<accession>A0ABR6WLG3</accession>
<keyword evidence="1" id="KW-0472">Membrane</keyword>
<dbReference type="EMBL" id="WJBB01000010">
    <property type="protein sequence ID" value="MBC3797357.1"/>
    <property type="molecule type" value="Genomic_DNA"/>
</dbReference>
<keyword evidence="1" id="KW-0812">Transmembrane</keyword>
<proteinExistence type="predicted"/>
<keyword evidence="3" id="KW-1185">Reference proteome</keyword>
<sequence length="77" mass="8392">MTRSSGRLFWFAGIFIGVLLGFDGIFFPLLVLGAYIGGIFGTLAATYLGINPLVALTNETDTIMINEVLMEMCEEPQ</sequence>
<organism evidence="2 3">
    <name type="scientific">Acetobacterium tundrae</name>
    <dbReference type="NCBI Taxonomy" id="132932"/>
    <lineage>
        <taxon>Bacteria</taxon>
        <taxon>Bacillati</taxon>
        <taxon>Bacillota</taxon>
        <taxon>Clostridia</taxon>
        <taxon>Eubacteriales</taxon>
        <taxon>Eubacteriaceae</taxon>
        <taxon>Acetobacterium</taxon>
    </lineage>
</organism>
<keyword evidence="1" id="KW-1133">Transmembrane helix</keyword>
<reference evidence="2 3" key="1">
    <citation type="journal article" date="2020" name="mSystems">
        <title>Defining Genomic and Predicted Metabolic Features of the Acetobacterium Genus.</title>
        <authorList>
            <person name="Ross D.E."/>
            <person name="Marshall C.W."/>
            <person name="Gulliver D."/>
            <person name="May H.D."/>
            <person name="Norman R.S."/>
        </authorList>
    </citation>
    <scope>NUCLEOTIDE SEQUENCE [LARGE SCALE GENOMIC DNA]</scope>
    <source>
        <strain evidence="2 3">DSM 9173</strain>
    </source>
</reference>
<evidence type="ECO:0008006" key="4">
    <source>
        <dbReference type="Google" id="ProtNLM"/>
    </source>
</evidence>
<feature type="transmembrane region" description="Helical" evidence="1">
    <location>
        <begin position="35"/>
        <end position="56"/>
    </location>
</feature>